<gene>
    <name evidence="3" type="ORF">BU085_10185</name>
</gene>
<dbReference type="Proteomes" id="UP000240717">
    <property type="component" value="Unassembled WGS sequence"/>
</dbReference>
<dbReference type="Pfam" id="PF02517">
    <property type="entry name" value="Rce1-like"/>
    <property type="match status" value="1"/>
</dbReference>
<keyword evidence="1" id="KW-0472">Membrane</keyword>
<proteinExistence type="predicted"/>
<accession>A0A2T4PYR0</accession>
<feature type="transmembrane region" description="Helical" evidence="1">
    <location>
        <begin position="159"/>
        <end position="180"/>
    </location>
</feature>
<keyword evidence="3" id="KW-0482">Metalloprotease</keyword>
<keyword evidence="1" id="KW-1133">Transmembrane helix</keyword>
<feature type="transmembrane region" description="Helical" evidence="1">
    <location>
        <begin position="29"/>
        <end position="57"/>
    </location>
</feature>
<dbReference type="InterPro" id="IPR003675">
    <property type="entry name" value="Rce1/LyrA-like_dom"/>
</dbReference>
<dbReference type="GO" id="GO:0004175">
    <property type="term" value="F:endopeptidase activity"/>
    <property type="evidence" value="ECO:0007669"/>
    <property type="project" value="UniProtKB-ARBA"/>
</dbReference>
<keyword evidence="1" id="KW-0812">Transmembrane</keyword>
<evidence type="ECO:0000313" key="3">
    <source>
        <dbReference type="EMBL" id="PTI50113.1"/>
    </source>
</evidence>
<sequence>MENQSTQQPIDSHQQQNEFASKKIVKRDFWLIVAYLIVGQFVFPMIGMMIGAIVAISLEIKSDSRVNEIGINFATVFGFVGMCLVLLLFYLMHQKTLIPLAIQRVKDLKKYIVTLIIIIVIMYLLNMLYGIMVEFLPEKYQFSDTENNKMLEKMFTSAWMWPVLFLDIVIVTPIVEELLFRHLLIHELGKKLTYGLMYVVSILLFAGVHVTEAQSPFELGPYVIMASGFVAAYHLTKRNLAASIALHMINNAISFIVILFTL</sequence>
<keyword evidence="3" id="KW-0645">Protease</keyword>
<dbReference type="RefSeq" id="WP_002450392.1">
    <property type="nucleotide sequence ID" value="NZ_CP054017.1"/>
</dbReference>
<feature type="transmembrane region" description="Helical" evidence="1">
    <location>
        <begin position="192"/>
        <end position="210"/>
    </location>
</feature>
<feature type="transmembrane region" description="Helical" evidence="1">
    <location>
        <begin position="69"/>
        <end position="91"/>
    </location>
</feature>
<comment type="caution">
    <text evidence="3">The sequence shown here is derived from an EMBL/GenBank/DDBJ whole genome shotgun (WGS) entry which is preliminary data.</text>
</comment>
<feature type="domain" description="CAAX prenyl protease 2/Lysostaphin resistance protein A-like" evidence="2">
    <location>
        <begin position="160"/>
        <end position="253"/>
    </location>
</feature>
<dbReference type="STRING" id="1194526.A284_02175"/>
<keyword evidence="3" id="KW-0378">Hydrolase</keyword>
<dbReference type="GO" id="GO:0080120">
    <property type="term" value="P:CAAX-box protein maturation"/>
    <property type="evidence" value="ECO:0007669"/>
    <property type="project" value="UniProtKB-ARBA"/>
</dbReference>
<dbReference type="InterPro" id="IPR052710">
    <property type="entry name" value="CAAX_protease"/>
</dbReference>
<dbReference type="PANTHER" id="PTHR36435:SF1">
    <property type="entry name" value="CAAX AMINO TERMINAL PROTEASE FAMILY PROTEIN"/>
    <property type="match status" value="1"/>
</dbReference>
<evidence type="ECO:0000313" key="4">
    <source>
        <dbReference type="Proteomes" id="UP000240717"/>
    </source>
</evidence>
<dbReference type="AlphaFoldDB" id="A0A2T4PYR0"/>
<feature type="transmembrane region" description="Helical" evidence="1">
    <location>
        <begin position="216"/>
        <end position="233"/>
    </location>
</feature>
<evidence type="ECO:0000256" key="1">
    <source>
        <dbReference type="SAM" id="Phobius"/>
    </source>
</evidence>
<reference evidence="3 4" key="1">
    <citation type="journal article" date="2016" name="Front. Microbiol.">
        <title>Comprehensive Phylogenetic Analysis of Bovine Non-aureus Staphylococci Species Based on Whole-Genome Sequencing.</title>
        <authorList>
            <person name="Naushad S."/>
            <person name="Barkema H.W."/>
            <person name="Luby C."/>
            <person name="Condas L.A."/>
            <person name="Nobrega D.B."/>
            <person name="Carson D.A."/>
            <person name="De Buck J."/>
        </authorList>
    </citation>
    <scope>NUCLEOTIDE SEQUENCE [LARGE SCALE GENOMIC DNA]</scope>
    <source>
        <strain evidence="3 4">SNUC 2993</strain>
    </source>
</reference>
<feature type="transmembrane region" description="Helical" evidence="1">
    <location>
        <begin position="111"/>
        <end position="132"/>
    </location>
</feature>
<evidence type="ECO:0000259" key="2">
    <source>
        <dbReference type="Pfam" id="PF02517"/>
    </source>
</evidence>
<protein>
    <submittedName>
        <fullName evidence="3">CPBP family intramembrane metalloprotease</fullName>
    </submittedName>
</protein>
<dbReference type="GO" id="GO:0006508">
    <property type="term" value="P:proteolysis"/>
    <property type="evidence" value="ECO:0007669"/>
    <property type="project" value="UniProtKB-KW"/>
</dbReference>
<dbReference type="EMBL" id="PZEV01000038">
    <property type="protein sequence ID" value="PTI50113.1"/>
    <property type="molecule type" value="Genomic_DNA"/>
</dbReference>
<name>A0A2T4PYR0_STAWA</name>
<dbReference type="GO" id="GO:0008237">
    <property type="term" value="F:metallopeptidase activity"/>
    <property type="evidence" value="ECO:0007669"/>
    <property type="project" value="UniProtKB-KW"/>
</dbReference>
<organism evidence="3 4">
    <name type="scientific">Staphylococcus warneri</name>
    <dbReference type="NCBI Taxonomy" id="1292"/>
    <lineage>
        <taxon>Bacteria</taxon>
        <taxon>Bacillati</taxon>
        <taxon>Bacillota</taxon>
        <taxon>Bacilli</taxon>
        <taxon>Bacillales</taxon>
        <taxon>Staphylococcaceae</taxon>
        <taxon>Staphylococcus</taxon>
    </lineage>
</organism>
<dbReference type="PANTHER" id="PTHR36435">
    <property type="entry name" value="SLR1288 PROTEIN"/>
    <property type="match status" value="1"/>
</dbReference>
<feature type="transmembrane region" description="Helical" evidence="1">
    <location>
        <begin position="240"/>
        <end position="260"/>
    </location>
</feature>